<protein>
    <submittedName>
        <fullName evidence="3">Pimeloyl-ACP methyl ester carboxylesterase</fullName>
    </submittedName>
</protein>
<proteinExistence type="predicted"/>
<dbReference type="InterPro" id="IPR029058">
    <property type="entry name" value="AB_hydrolase_fold"/>
</dbReference>
<gene>
    <name evidence="3" type="ORF">J2W36_000738</name>
</gene>
<dbReference type="RefSeq" id="WP_307688318.1">
    <property type="nucleotide sequence ID" value="NZ_JAUSRO010000002.1"/>
</dbReference>
<evidence type="ECO:0000256" key="1">
    <source>
        <dbReference type="ARBA" id="ARBA00022801"/>
    </source>
</evidence>
<keyword evidence="4" id="KW-1185">Reference proteome</keyword>
<evidence type="ECO:0000313" key="3">
    <source>
        <dbReference type="EMBL" id="MDP9898503.1"/>
    </source>
</evidence>
<sequence length="305" mass="33337">MIETFQRLLPNGTTLSCRASGTPGRPLMVFLHGFPEGAFIWDGLLDHFSQPAQGGYRCVAPNLRGFEHSSAPADPADYRAHLLIQDIQQLAATESPDGRIAVLVAHDWGGAFGWGYANAFPQQVDRLVILNSPHPGTFARELRDSPAQQAASAYMNFLARPDAEALLAEDDFRRMWPFLQGADAATGGPTWLTEPVKDQYRALWGAGLVGGCNLYRVTPLKPAPPGQPAAEIRIPPRERLTVDVPTLVIWALDDVALLPSLLDGLDDYVGDLTLCRVPGATHWIVHEQPERVAHEIASFVRLAPQ</sequence>
<dbReference type="InterPro" id="IPR000073">
    <property type="entry name" value="AB_hydrolase_1"/>
</dbReference>
<dbReference type="Pfam" id="PF00561">
    <property type="entry name" value="Abhydrolase_1"/>
    <property type="match status" value="1"/>
</dbReference>
<dbReference type="SUPFAM" id="SSF53474">
    <property type="entry name" value="alpha/beta-Hydrolases"/>
    <property type="match status" value="1"/>
</dbReference>
<evidence type="ECO:0000259" key="2">
    <source>
        <dbReference type="Pfam" id="PF00561"/>
    </source>
</evidence>
<organism evidence="3 4">
    <name type="scientific">Variovorax ginsengisoli</name>
    <dbReference type="NCBI Taxonomy" id="363844"/>
    <lineage>
        <taxon>Bacteria</taxon>
        <taxon>Pseudomonadati</taxon>
        <taxon>Pseudomonadota</taxon>
        <taxon>Betaproteobacteria</taxon>
        <taxon>Burkholderiales</taxon>
        <taxon>Comamonadaceae</taxon>
        <taxon>Variovorax</taxon>
    </lineage>
</organism>
<name>A0ABT9S3M4_9BURK</name>
<accession>A0ABT9S3M4</accession>
<dbReference type="EMBL" id="JAUSRO010000002">
    <property type="protein sequence ID" value="MDP9898503.1"/>
    <property type="molecule type" value="Genomic_DNA"/>
</dbReference>
<dbReference type="InterPro" id="IPR000639">
    <property type="entry name" value="Epox_hydrolase-like"/>
</dbReference>
<dbReference type="PRINTS" id="PR00412">
    <property type="entry name" value="EPOXHYDRLASE"/>
</dbReference>
<dbReference type="PANTHER" id="PTHR43329">
    <property type="entry name" value="EPOXIDE HYDROLASE"/>
    <property type="match status" value="1"/>
</dbReference>
<comment type="caution">
    <text evidence="3">The sequence shown here is derived from an EMBL/GenBank/DDBJ whole genome shotgun (WGS) entry which is preliminary data.</text>
</comment>
<reference evidence="3 4" key="1">
    <citation type="submission" date="2023-07" db="EMBL/GenBank/DDBJ databases">
        <title>Sorghum-associated microbial communities from plants grown in Nebraska, USA.</title>
        <authorList>
            <person name="Schachtman D."/>
        </authorList>
    </citation>
    <scope>NUCLEOTIDE SEQUENCE [LARGE SCALE GENOMIC DNA]</scope>
    <source>
        <strain evidence="3 4">DS1607</strain>
    </source>
</reference>
<evidence type="ECO:0000313" key="4">
    <source>
        <dbReference type="Proteomes" id="UP001226867"/>
    </source>
</evidence>
<keyword evidence="1" id="KW-0378">Hydrolase</keyword>
<feature type="domain" description="AB hydrolase-1" evidence="2">
    <location>
        <begin position="26"/>
        <end position="288"/>
    </location>
</feature>
<dbReference type="Proteomes" id="UP001226867">
    <property type="component" value="Unassembled WGS sequence"/>
</dbReference>
<dbReference type="Gene3D" id="3.40.50.1820">
    <property type="entry name" value="alpha/beta hydrolase"/>
    <property type="match status" value="1"/>
</dbReference>
<dbReference type="PRINTS" id="PR00111">
    <property type="entry name" value="ABHYDROLASE"/>
</dbReference>